<dbReference type="EMBL" id="PDUG01000003">
    <property type="protein sequence ID" value="PIC38116.1"/>
    <property type="molecule type" value="Genomic_DNA"/>
</dbReference>
<comment type="caution">
    <text evidence="3">The sequence shown here is derived from an EMBL/GenBank/DDBJ whole genome shotgun (WGS) entry which is preliminary data.</text>
</comment>
<keyword evidence="1" id="KW-0175">Coiled coil</keyword>
<accession>A0A2G5UFW7</accession>
<dbReference type="Proteomes" id="UP000230233">
    <property type="component" value="Chromosome III"/>
</dbReference>
<protein>
    <submittedName>
        <fullName evidence="3">Uncharacterized protein</fullName>
    </submittedName>
</protein>
<feature type="compositionally biased region" description="Basic and acidic residues" evidence="2">
    <location>
        <begin position="327"/>
        <end position="354"/>
    </location>
</feature>
<feature type="compositionally biased region" description="Basic and acidic residues" evidence="2">
    <location>
        <begin position="17"/>
        <end position="30"/>
    </location>
</feature>
<evidence type="ECO:0000313" key="3">
    <source>
        <dbReference type="EMBL" id="PIC38116.1"/>
    </source>
</evidence>
<dbReference type="OrthoDB" id="5830724at2759"/>
<feature type="region of interest" description="Disordered" evidence="2">
    <location>
        <begin position="1"/>
        <end position="33"/>
    </location>
</feature>
<feature type="region of interest" description="Disordered" evidence="2">
    <location>
        <begin position="319"/>
        <end position="363"/>
    </location>
</feature>
<evidence type="ECO:0000256" key="2">
    <source>
        <dbReference type="SAM" id="MobiDB-lite"/>
    </source>
</evidence>
<evidence type="ECO:0000256" key="1">
    <source>
        <dbReference type="SAM" id="Coils"/>
    </source>
</evidence>
<evidence type="ECO:0000313" key="4">
    <source>
        <dbReference type="Proteomes" id="UP000230233"/>
    </source>
</evidence>
<name>A0A2G5UFW7_9PELO</name>
<keyword evidence="4" id="KW-1185">Reference proteome</keyword>
<dbReference type="STRING" id="1611254.A0A2G5UFW7"/>
<feature type="coiled-coil region" evidence="1">
    <location>
        <begin position="206"/>
        <end position="307"/>
    </location>
</feature>
<organism evidence="3 4">
    <name type="scientific">Caenorhabditis nigoni</name>
    <dbReference type="NCBI Taxonomy" id="1611254"/>
    <lineage>
        <taxon>Eukaryota</taxon>
        <taxon>Metazoa</taxon>
        <taxon>Ecdysozoa</taxon>
        <taxon>Nematoda</taxon>
        <taxon>Chromadorea</taxon>
        <taxon>Rhabditida</taxon>
        <taxon>Rhabditina</taxon>
        <taxon>Rhabditomorpha</taxon>
        <taxon>Rhabditoidea</taxon>
        <taxon>Rhabditidae</taxon>
        <taxon>Peloderinae</taxon>
        <taxon>Caenorhabditis</taxon>
    </lineage>
</organism>
<reference evidence="4" key="1">
    <citation type="submission" date="2017-10" db="EMBL/GenBank/DDBJ databases">
        <title>Rapid genome shrinkage in a self-fertile nematode reveals novel sperm competition proteins.</title>
        <authorList>
            <person name="Yin D."/>
            <person name="Schwarz E.M."/>
            <person name="Thomas C.G."/>
            <person name="Felde R.L."/>
            <person name="Korf I.F."/>
            <person name="Cutter A.D."/>
            <person name="Schartner C.M."/>
            <person name="Ralston E.J."/>
            <person name="Meyer B.J."/>
            <person name="Haag E.S."/>
        </authorList>
    </citation>
    <scope>NUCLEOTIDE SEQUENCE [LARGE SCALE GENOMIC DNA]</scope>
    <source>
        <strain evidence="4">JU1422</strain>
    </source>
</reference>
<feature type="coiled-coil region" evidence="1">
    <location>
        <begin position="75"/>
        <end position="160"/>
    </location>
</feature>
<gene>
    <name evidence="3" type="primary">Cnig_chr_III.g10237</name>
    <name evidence="3" type="ORF">B9Z55_010237</name>
</gene>
<sequence>MAIQEKHANQDNVNLLEVKDPEDNQKEADQQKQQMEGIIAEMNVREAELVAQSVQYEDRIGQLSSMVEQLQTSQKSNDEAKIEELNARIEELQAGINFAQKTFKEKVKMEKVSKLQQSQKEMKKLRQLVEQEKTVLHQEIQHINKKLDVAEQALSQKETKVVTLESHIETISHHFEERLKESNERIKEMTEWKSQAMQFGTMAESLSLMQQQIKELFANLEASNRRVIEVEENAHHDMTIMQDEKNEQSAALEEAKARIAMLEDKLESAEKEIELLGKECDQFDEDEKGYKETISELQAEIKQLKGVKTPPKAMGLIQQARLGVKPLSRESSRVERSVHPDDQAVERSAIDPSKRNRANCHQQ</sequence>
<proteinExistence type="predicted"/>
<dbReference type="AlphaFoldDB" id="A0A2G5UFW7"/>